<accession>U1WX57</accession>
<keyword evidence="2" id="KW-1185">Reference proteome</keyword>
<dbReference type="EMBL" id="AWSJ01000314">
    <property type="protein sequence ID" value="ERI06813.1"/>
    <property type="molecule type" value="Genomic_DNA"/>
</dbReference>
<evidence type="ECO:0000313" key="2">
    <source>
        <dbReference type="Proteomes" id="UP000016511"/>
    </source>
</evidence>
<evidence type="ECO:0000313" key="1">
    <source>
        <dbReference type="EMBL" id="ERI06813.1"/>
    </source>
</evidence>
<dbReference type="AlphaFoldDB" id="U1WX57"/>
<proteinExistence type="predicted"/>
<reference evidence="1 2" key="1">
    <citation type="submission" date="2013-08" db="EMBL/GenBank/DDBJ databases">
        <authorList>
            <person name="Weinstock G."/>
            <person name="Sodergren E."/>
            <person name="Wylie T."/>
            <person name="Fulton L."/>
            <person name="Fulton R."/>
            <person name="Fronick C."/>
            <person name="O'Laughlin M."/>
            <person name="Godfrey J."/>
            <person name="Miner T."/>
            <person name="Herter B."/>
            <person name="Appelbaum E."/>
            <person name="Cordes M."/>
            <person name="Lek S."/>
            <person name="Wollam A."/>
            <person name="Pepin K.H."/>
            <person name="Palsikar V.B."/>
            <person name="Mitreva M."/>
            <person name="Wilson R.K."/>
        </authorList>
    </citation>
    <scope>NUCLEOTIDE SEQUENCE [LARGE SCALE GENOMIC DNA]</scope>
    <source>
        <strain evidence="1 2">ATCC 12856</strain>
    </source>
</reference>
<sequence length="40" mass="4915">MWNNLDRKCSNFFVKIEQYFTKKEPILFNHFFKIGSSRLS</sequence>
<protein>
    <submittedName>
        <fullName evidence="1">Uncharacterized protein</fullName>
    </submittedName>
</protein>
<comment type="caution">
    <text evidence="1">The sequence shown here is derived from an EMBL/GenBank/DDBJ whole genome shotgun (WGS) entry which is preliminary data.</text>
</comment>
<organism evidence="1 2">
    <name type="scientific">Aneurinibacillus aneurinilyticus ATCC 12856</name>
    <dbReference type="NCBI Taxonomy" id="649747"/>
    <lineage>
        <taxon>Bacteria</taxon>
        <taxon>Bacillati</taxon>
        <taxon>Bacillota</taxon>
        <taxon>Bacilli</taxon>
        <taxon>Bacillales</taxon>
        <taxon>Paenibacillaceae</taxon>
        <taxon>Aneurinibacillus group</taxon>
        <taxon>Aneurinibacillus</taxon>
    </lineage>
</organism>
<name>U1WX57_ANEAE</name>
<dbReference type="Proteomes" id="UP000016511">
    <property type="component" value="Unassembled WGS sequence"/>
</dbReference>
<gene>
    <name evidence="1" type="ORF">HMPREF0083_05098</name>
</gene>
<dbReference type="HOGENOM" id="CLU_3284042_0_0_9"/>